<dbReference type="InterPro" id="IPR032341">
    <property type="entry name" value="MITD1_C"/>
</dbReference>
<dbReference type="PANTHER" id="PTHR21222">
    <property type="entry name" value="MIT DOMAIN-CONTAINING PROTEIN 1"/>
    <property type="match status" value="1"/>
</dbReference>
<organism evidence="3">
    <name type="scientific">Menopon gallinae</name>
    <name type="common">poultry shaft louse</name>
    <dbReference type="NCBI Taxonomy" id="328185"/>
    <lineage>
        <taxon>Eukaryota</taxon>
        <taxon>Metazoa</taxon>
        <taxon>Ecdysozoa</taxon>
        <taxon>Arthropoda</taxon>
        <taxon>Hexapoda</taxon>
        <taxon>Insecta</taxon>
        <taxon>Pterygota</taxon>
        <taxon>Neoptera</taxon>
        <taxon>Paraneoptera</taxon>
        <taxon>Psocodea</taxon>
        <taxon>Troctomorpha</taxon>
        <taxon>Phthiraptera</taxon>
        <taxon>Amblycera</taxon>
        <taxon>Menoponidae</taxon>
        <taxon>Menopon</taxon>
    </lineage>
</organism>
<sequence>MDADKKLESAAIAILTRAVSLDKANRYTESLVCYQEGITLLMDNWKGLPAGRKKDAMKEKIEEYMTRAEQIKKVISEKKESGTYHEEIVIENDSKGHSYESVMGRFLGSDVESVRIEDPYIRLHHQFCNLIQFCELVVKKCKNLKMIYVLTGKDSDKCQEQDVWFKTLKKDLNDNYSIKMEYEFSSTLHDRQIVLSNGWQIKIGRGLDYFKAPDVKHGLGAFDTDFRHCKETKVDIFHQKDTKKS</sequence>
<gene>
    <name evidence="3" type="ORF">PYX00_005586</name>
</gene>
<name>A0AAW2HS64_9NEOP</name>
<comment type="caution">
    <text evidence="3">The sequence shown here is derived from an EMBL/GenBank/DDBJ whole genome shotgun (WGS) entry which is preliminary data.</text>
</comment>
<evidence type="ECO:0000313" key="3">
    <source>
        <dbReference type="EMBL" id="KAL0272724.1"/>
    </source>
</evidence>
<reference evidence="3" key="1">
    <citation type="journal article" date="2024" name="Gigascience">
        <title>Chromosome-level genome of the poultry shaft louse Menopon gallinae provides insight into the host-switching and adaptive evolution of parasitic lice.</title>
        <authorList>
            <person name="Xu Y."/>
            <person name="Ma L."/>
            <person name="Liu S."/>
            <person name="Liang Y."/>
            <person name="Liu Q."/>
            <person name="He Z."/>
            <person name="Tian L."/>
            <person name="Duan Y."/>
            <person name="Cai W."/>
            <person name="Li H."/>
            <person name="Song F."/>
        </authorList>
    </citation>
    <scope>NUCLEOTIDE SEQUENCE</scope>
    <source>
        <strain evidence="3">Cailab_2023a</strain>
    </source>
</reference>
<dbReference type="Gene3D" id="3.30.870.30">
    <property type="entry name" value="MITD, C-terminal phospholipase D-like domain"/>
    <property type="match status" value="1"/>
</dbReference>
<dbReference type="InterPro" id="IPR007330">
    <property type="entry name" value="MIT_dom"/>
</dbReference>
<dbReference type="SUPFAM" id="SSF116846">
    <property type="entry name" value="MIT domain"/>
    <property type="match status" value="1"/>
</dbReference>
<dbReference type="InterPro" id="IPR036181">
    <property type="entry name" value="MIT_dom_sf"/>
</dbReference>
<dbReference type="InterPro" id="IPR038113">
    <property type="entry name" value="MITD1_C_sf"/>
</dbReference>
<accession>A0AAW2HS64</accession>
<feature type="coiled-coil region" evidence="1">
    <location>
        <begin position="54"/>
        <end position="81"/>
    </location>
</feature>
<keyword evidence="1" id="KW-0175">Coiled coil</keyword>
<dbReference type="Pfam" id="PF16565">
    <property type="entry name" value="MIT_C"/>
    <property type="match status" value="1"/>
</dbReference>
<dbReference type="PANTHER" id="PTHR21222:SF1">
    <property type="entry name" value="MIT DOMAIN-CONTAINING PROTEIN 1"/>
    <property type="match status" value="1"/>
</dbReference>
<dbReference type="AlphaFoldDB" id="A0AAW2HS64"/>
<evidence type="ECO:0000256" key="1">
    <source>
        <dbReference type="SAM" id="Coils"/>
    </source>
</evidence>
<dbReference type="SMART" id="SM00745">
    <property type="entry name" value="MIT"/>
    <property type="match status" value="1"/>
</dbReference>
<dbReference type="InterPro" id="IPR052817">
    <property type="entry name" value="MIT_domain_contain_protein1"/>
</dbReference>
<dbReference type="Gene3D" id="1.20.58.80">
    <property type="entry name" value="Phosphotransferase system, lactose/cellobiose-type IIA subunit"/>
    <property type="match status" value="1"/>
</dbReference>
<proteinExistence type="predicted"/>
<dbReference type="EMBL" id="JARGDH010000003">
    <property type="protein sequence ID" value="KAL0272724.1"/>
    <property type="molecule type" value="Genomic_DNA"/>
</dbReference>
<protein>
    <recommendedName>
        <fullName evidence="2">MIT domain-containing protein</fullName>
    </recommendedName>
</protein>
<dbReference type="Pfam" id="PF04212">
    <property type="entry name" value="MIT"/>
    <property type="match status" value="1"/>
</dbReference>
<feature type="domain" description="MIT" evidence="2">
    <location>
        <begin position="4"/>
        <end position="81"/>
    </location>
</feature>
<evidence type="ECO:0000259" key="2">
    <source>
        <dbReference type="SMART" id="SM00745"/>
    </source>
</evidence>